<dbReference type="AlphaFoldDB" id="I5BVJ0"/>
<evidence type="ECO:0000256" key="1">
    <source>
        <dbReference type="ARBA" id="ARBA00022692"/>
    </source>
</evidence>
<dbReference type="PANTHER" id="PTHR42910">
    <property type="entry name" value="TRANSPORTER SCO4007-RELATED"/>
    <property type="match status" value="1"/>
</dbReference>
<gene>
    <name evidence="6" type="ORF">A33O_15506</name>
</gene>
<dbReference type="CDD" id="cd17324">
    <property type="entry name" value="MFS_NepI_like"/>
    <property type="match status" value="1"/>
</dbReference>
<dbReference type="GO" id="GO:0022857">
    <property type="term" value="F:transmembrane transporter activity"/>
    <property type="evidence" value="ECO:0007669"/>
    <property type="project" value="InterPro"/>
</dbReference>
<feature type="transmembrane region" description="Helical" evidence="4">
    <location>
        <begin position="155"/>
        <end position="172"/>
    </location>
</feature>
<keyword evidence="2 4" id="KW-1133">Transmembrane helix</keyword>
<evidence type="ECO:0000256" key="3">
    <source>
        <dbReference type="ARBA" id="ARBA00023136"/>
    </source>
</evidence>
<keyword evidence="3 4" id="KW-0472">Membrane</keyword>
<comment type="caution">
    <text evidence="6">The sequence shown here is derived from an EMBL/GenBank/DDBJ whole genome shotgun (WGS) entry which is preliminary data.</text>
</comment>
<feature type="transmembrane region" description="Helical" evidence="4">
    <location>
        <begin position="67"/>
        <end position="85"/>
    </location>
</feature>
<evidence type="ECO:0000313" key="6">
    <source>
        <dbReference type="EMBL" id="EIM73592.1"/>
    </source>
</evidence>
<dbReference type="SUPFAM" id="SSF103473">
    <property type="entry name" value="MFS general substrate transporter"/>
    <property type="match status" value="1"/>
</dbReference>
<dbReference type="EMBL" id="AJXZ01000038">
    <property type="protein sequence ID" value="EIM73592.1"/>
    <property type="molecule type" value="Genomic_DNA"/>
</dbReference>
<feature type="transmembrane region" description="Helical" evidence="4">
    <location>
        <begin position="184"/>
        <end position="204"/>
    </location>
</feature>
<dbReference type="PROSITE" id="PS50850">
    <property type="entry name" value="MFS"/>
    <property type="match status" value="1"/>
</dbReference>
<feature type="transmembrane region" description="Helical" evidence="4">
    <location>
        <begin position="268"/>
        <end position="286"/>
    </location>
</feature>
<reference evidence="6 7" key="1">
    <citation type="journal article" date="2012" name="J. Bacteriol.">
        <title>Genome Sequence of Nitratireductor aquibiodomus Strain RA22.</title>
        <authorList>
            <person name="Singh A."/>
            <person name="Jangir P.K."/>
            <person name="Kumari C."/>
            <person name="Sharma R."/>
        </authorList>
    </citation>
    <scope>NUCLEOTIDE SEQUENCE [LARGE SCALE GENOMIC DNA]</scope>
    <source>
        <strain evidence="6 7">RA22</strain>
    </source>
</reference>
<dbReference type="InterPro" id="IPR011701">
    <property type="entry name" value="MFS"/>
</dbReference>
<dbReference type="OrthoDB" id="9815356at2"/>
<evidence type="ECO:0000259" key="5">
    <source>
        <dbReference type="PROSITE" id="PS50850"/>
    </source>
</evidence>
<dbReference type="InterPro" id="IPR036259">
    <property type="entry name" value="MFS_trans_sf"/>
</dbReference>
<feature type="transmembrane region" description="Helical" evidence="4">
    <location>
        <begin position="121"/>
        <end position="143"/>
    </location>
</feature>
<evidence type="ECO:0000313" key="7">
    <source>
        <dbReference type="Proteomes" id="UP000004622"/>
    </source>
</evidence>
<feature type="transmembrane region" description="Helical" evidence="4">
    <location>
        <begin position="380"/>
        <end position="404"/>
    </location>
</feature>
<name>I5BVJ0_9HYPH</name>
<dbReference type="Gene3D" id="1.20.1250.20">
    <property type="entry name" value="MFS general substrate transporter like domains"/>
    <property type="match status" value="1"/>
</dbReference>
<dbReference type="InterPro" id="IPR020846">
    <property type="entry name" value="MFS_dom"/>
</dbReference>
<proteinExistence type="predicted"/>
<dbReference type="RefSeq" id="WP_007009441.1">
    <property type="nucleotide sequence ID" value="NZ_AJXZ01000038.1"/>
</dbReference>
<feature type="transmembrane region" description="Helical" evidence="4">
    <location>
        <begin position="318"/>
        <end position="336"/>
    </location>
</feature>
<feature type="transmembrane region" description="Helical" evidence="4">
    <location>
        <begin position="30"/>
        <end position="47"/>
    </location>
</feature>
<protein>
    <recommendedName>
        <fullName evidence="5">Major facilitator superfamily (MFS) profile domain-containing protein</fullName>
    </recommendedName>
</protein>
<dbReference type="Pfam" id="PF07690">
    <property type="entry name" value="MFS_1"/>
    <property type="match status" value="1"/>
</dbReference>
<evidence type="ECO:0000256" key="4">
    <source>
        <dbReference type="SAM" id="Phobius"/>
    </source>
</evidence>
<feature type="domain" description="Major facilitator superfamily (MFS) profile" evidence="5">
    <location>
        <begin position="26"/>
        <end position="409"/>
    </location>
</feature>
<accession>I5BVJ0</accession>
<keyword evidence="1 4" id="KW-0812">Transmembrane</keyword>
<feature type="transmembrane region" description="Helical" evidence="4">
    <location>
        <begin position="237"/>
        <end position="256"/>
    </location>
</feature>
<sequence>MTTGTQSAENICLVGTDTQRARESTNLSRLSLSLFAATCGVSVANIYYAQPLLDAIAASFAIEPGRIGIVVTLTHVGYVLGLLFLVPLGDMLDRRKLIIGQTLLSTGALAIVGTAPTATIFLIGMIAVGLLGVVVQSLVALTATLASPHERGRSVGFVTVGVITGILGARFISGALADMGGWRLVYLVSAGLMLCLSLLLMRVLPRHVQRAHSENYLAILRSMPGLFLRDPLLRSRAILAFLVFASFSTLWTAMVLPLSAQSLSHTQIGLFGFAGLAGALAASGAGRLADRGLGNWTTVAALVLLTVSWLPISLLSSSLVLLALGVVLLDLAVQAVHVTNQSLIFAAHAGSHSRLVGGYMAFYSLGSAVGAIASTTVYEALGWTGVSMLGTGFSLTALVLLVFLGTSRVSSPDA</sequence>
<dbReference type="PANTHER" id="PTHR42910:SF1">
    <property type="entry name" value="MAJOR FACILITATOR SUPERFAMILY (MFS) PROFILE DOMAIN-CONTAINING PROTEIN"/>
    <property type="match status" value="1"/>
</dbReference>
<feature type="transmembrane region" description="Helical" evidence="4">
    <location>
        <begin position="293"/>
        <end position="312"/>
    </location>
</feature>
<dbReference type="Proteomes" id="UP000004622">
    <property type="component" value="Unassembled WGS sequence"/>
</dbReference>
<feature type="transmembrane region" description="Helical" evidence="4">
    <location>
        <begin position="97"/>
        <end position="115"/>
    </location>
</feature>
<organism evidence="6 7">
    <name type="scientific">Nitratireductor aquibiodomus RA22</name>
    <dbReference type="NCBI Taxonomy" id="1189611"/>
    <lineage>
        <taxon>Bacteria</taxon>
        <taxon>Pseudomonadati</taxon>
        <taxon>Pseudomonadota</taxon>
        <taxon>Alphaproteobacteria</taxon>
        <taxon>Hyphomicrobiales</taxon>
        <taxon>Phyllobacteriaceae</taxon>
        <taxon>Nitratireductor</taxon>
    </lineage>
</organism>
<feature type="transmembrane region" description="Helical" evidence="4">
    <location>
        <begin position="356"/>
        <end position="374"/>
    </location>
</feature>
<evidence type="ECO:0000256" key="2">
    <source>
        <dbReference type="ARBA" id="ARBA00022989"/>
    </source>
</evidence>